<dbReference type="Gene3D" id="2.60.120.40">
    <property type="match status" value="1"/>
</dbReference>
<dbReference type="InterPro" id="IPR001073">
    <property type="entry name" value="C1q_dom"/>
</dbReference>
<sequence length="201" mass="21827">MSEQTLLILLLFPSGQAAELKSLKARSHATETHVESLRRDRAGETFTDSLVTLKATGILLLWKVGQVAFSASLLASGSGYTGPFNTPTTLVFRNVVSNIGNAYNPNTGVFSAPVRGAYHFEFYIYGHSHPSLVSGAVLVKNRENIFIGYGHQISGKATSSNGATLLLQAGDVVFVNLWIKARVYDNNNHHCTFSGHLLFPM</sequence>
<dbReference type="Ensembl" id="ENSNMLT00000042296.1">
    <property type="protein sequence ID" value="ENSNMLP00000037990.1"/>
    <property type="gene ID" value="ENSNMLG00000023474.1"/>
</dbReference>
<keyword evidence="7" id="KW-1185">Reference proteome</keyword>
<dbReference type="PANTHER" id="PTHR22923:SF102">
    <property type="entry name" value="CEREBELLIN 13-RELATED"/>
    <property type="match status" value="1"/>
</dbReference>
<accession>A0A8C6USD5</accession>
<keyword evidence="2" id="KW-0964">Secreted</keyword>
<dbReference type="PRINTS" id="PR00007">
    <property type="entry name" value="COMPLEMNTC1Q"/>
</dbReference>
<evidence type="ECO:0000259" key="5">
    <source>
        <dbReference type="PROSITE" id="PS50871"/>
    </source>
</evidence>
<protein>
    <recommendedName>
        <fullName evidence="5">C1q domain-containing protein</fullName>
    </recommendedName>
</protein>
<organism evidence="6 7">
    <name type="scientific">Neogobius melanostomus</name>
    <name type="common">round goby</name>
    <dbReference type="NCBI Taxonomy" id="47308"/>
    <lineage>
        <taxon>Eukaryota</taxon>
        <taxon>Metazoa</taxon>
        <taxon>Chordata</taxon>
        <taxon>Craniata</taxon>
        <taxon>Vertebrata</taxon>
        <taxon>Euteleostomi</taxon>
        <taxon>Actinopterygii</taxon>
        <taxon>Neopterygii</taxon>
        <taxon>Teleostei</taxon>
        <taxon>Neoteleostei</taxon>
        <taxon>Acanthomorphata</taxon>
        <taxon>Gobiaria</taxon>
        <taxon>Gobiiformes</taxon>
        <taxon>Gobioidei</taxon>
        <taxon>Gobiidae</taxon>
        <taxon>Benthophilinae</taxon>
        <taxon>Neogobiini</taxon>
        <taxon>Neogobius</taxon>
    </lineage>
</organism>
<comment type="subcellular location">
    <subcellularLocation>
        <location evidence="1">Secreted</location>
    </subcellularLocation>
</comment>
<dbReference type="PROSITE" id="PS50871">
    <property type="entry name" value="C1Q"/>
    <property type="match status" value="1"/>
</dbReference>
<keyword evidence="3 4" id="KW-0732">Signal</keyword>
<dbReference type="PANTHER" id="PTHR22923">
    <property type="entry name" value="CEREBELLIN-RELATED"/>
    <property type="match status" value="1"/>
</dbReference>
<dbReference type="SMART" id="SM00110">
    <property type="entry name" value="C1Q"/>
    <property type="match status" value="1"/>
</dbReference>
<reference evidence="6" key="2">
    <citation type="submission" date="2025-09" db="UniProtKB">
        <authorList>
            <consortium name="Ensembl"/>
        </authorList>
    </citation>
    <scope>IDENTIFICATION</scope>
</reference>
<feature type="domain" description="C1q" evidence="5">
    <location>
        <begin position="62"/>
        <end position="201"/>
    </location>
</feature>
<evidence type="ECO:0000256" key="1">
    <source>
        <dbReference type="ARBA" id="ARBA00004613"/>
    </source>
</evidence>
<evidence type="ECO:0000256" key="4">
    <source>
        <dbReference type="SAM" id="SignalP"/>
    </source>
</evidence>
<dbReference type="InterPro" id="IPR008983">
    <property type="entry name" value="Tumour_necrosis_fac-like_dom"/>
</dbReference>
<dbReference type="SUPFAM" id="SSF49842">
    <property type="entry name" value="TNF-like"/>
    <property type="match status" value="1"/>
</dbReference>
<evidence type="ECO:0000256" key="2">
    <source>
        <dbReference type="ARBA" id="ARBA00022525"/>
    </source>
</evidence>
<dbReference type="Pfam" id="PF00386">
    <property type="entry name" value="C1q"/>
    <property type="match status" value="1"/>
</dbReference>
<evidence type="ECO:0000313" key="7">
    <source>
        <dbReference type="Proteomes" id="UP000694523"/>
    </source>
</evidence>
<feature type="signal peptide" evidence="4">
    <location>
        <begin position="1"/>
        <end position="17"/>
    </location>
</feature>
<name>A0A8C6USD5_9GOBI</name>
<dbReference type="GO" id="GO:0005576">
    <property type="term" value="C:extracellular region"/>
    <property type="evidence" value="ECO:0007669"/>
    <property type="project" value="UniProtKB-SubCell"/>
</dbReference>
<feature type="chain" id="PRO_5034460079" description="C1q domain-containing protein" evidence="4">
    <location>
        <begin position="18"/>
        <end position="201"/>
    </location>
</feature>
<dbReference type="AlphaFoldDB" id="A0A8C6USD5"/>
<evidence type="ECO:0000256" key="3">
    <source>
        <dbReference type="ARBA" id="ARBA00022729"/>
    </source>
</evidence>
<dbReference type="InterPro" id="IPR050822">
    <property type="entry name" value="Cerebellin_Synaptic_Org"/>
</dbReference>
<dbReference type="Proteomes" id="UP000694523">
    <property type="component" value="Unplaced"/>
</dbReference>
<reference evidence="6" key="1">
    <citation type="submission" date="2025-08" db="UniProtKB">
        <authorList>
            <consortium name="Ensembl"/>
        </authorList>
    </citation>
    <scope>IDENTIFICATION</scope>
</reference>
<evidence type="ECO:0000313" key="6">
    <source>
        <dbReference type="Ensembl" id="ENSNMLP00000037990.1"/>
    </source>
</evidence>
<proteinExistence type="predicted"/>